<reference evidence="1" key="1">
    <citation type="submission" date="2020-11" db="EMBL/GenBank/DDBJ databases">
        <authorList>
            <person name="Whitehead M."/>
        </authorList>
    </citation>
    <scope>NUCLEOTIDE SEQUENCE</scope>
    <source>
        <strain evidence="1">EGII</strain>
    </source>
</reference>
<evidence type="ECO:0000313" key="1">
    <source>
        <dbReference type="EMBL" id="CAD7013354.1"/>
    </source>
</evidence>
<sequence>MPDQAPIQRTAVHYAINVDHFILRLLTAHRADMTCESATSKHLFRISWRMRTSGYLPSVVAVLPRCTEDRRENQYVQARKPPQHHYAAFIAVCCGNMMA</sequence>
<dbReference type="Proteomes" id="UP000606786">
    <property type="component" value="Unassembled WGS sequence"/>
</dbReference>
<protein>
    <submittedName>
        <fullName evidence="1">(Mediterranean fruit fly) hypothetical protein</fullName>
    </submittedName>
</protein>
<name>A0A811VEC8_CERCA</name>
<keyword evidence="2" id="KW-1185">Reference proteome</keyword>
<organism evidence="1 2">
    <name type="scientific">Ceratitis capitata</name>
    <name type="common">Mediterranean fruit fly</name>
    <name type="synonym">Tephritis capitata</name>
    <dbReference type="NCBI Taxonomy" id="7213"/>
    <lineage>
        <taxon>Eukaryota</taxon>
        <taxon>Metazoa</taxon>
        <taxon>Ecdysozoa</taxon>
        <taxon>Arthropoda</taxon>
        <taxon>Hexapoda</taxon>
        <taxon>Insecta</taxon>
        <taxon>Pterygota</taxon>
        <taxon>Neoptera</taxon>
        <taxon>Endopterygota</taxon>
        <taxon>Diptera</taxon>
        <taxon>Brachycera</taxon>
        <taxon>Muscomorpha</taxon>
        <taxon>Tephritoidea</taxon>
        <taxon>Tephritidae</taxon>
        <taxon>Ceratitis</taxon>
        <taxon>Ceratitis</taxon>
    </lineage>
</organism>
<comment type="caution">
    <text evidence="1">The sequence shown here is derived from an EMBL/GenBank/DDBJ whole genome shotgun (WGS) entry which is preliminary data.</text>
</comment>
<accession>A0A811VEC8</accession>
<dbReference type="EMBL" id="CAJHJT010000056">
    <property type="protein sequence ID" value="CAD7013354.1"/>
    <property type="molecule type" value="Genomic_DNA"/>
</dbReference>
<gene>
    <name evidence="1" type="ORF">CCAP1982_LOCUS21422</name>
</gene>
<proteinExistence type="predicted"/>
<evidence type="ECO:0000313" key="2">
    <source>
        <dbReference type="Proteomes" id="UP000606786"/>
    </source>
</evidence>
<dbReference type="AlphaFoldDB" id="A0A811VEC8"/>